<keyword evidence="2" id="KW-1133">Transmembrane helix</keyword>
<evidence type="ECO:0000313" key="3">
    <source>
        <dbReference type="EMBL" id="EHK53191.1"/>
    </source>
</evidence>
<feature type="region of interest" description="Disordered" evidence="1">
    <location>
        <begin position="1"/>
        <end position="28"/>
    </location>
</feature>
<feature type="transmembrane region" description="Helical" evidence="2">
    <location>
        <begin position="40"/>
        <end position="67"/>
    </location>
</feature>
<feature type="transmembrane region" description="Helical" evidence="2">
    <location>
        <begin position="169"/>
        <end position="185"/>
    </location>
</feature>
<dbReference type="OrthoDB" id="9770040at2"/>
<dbReference type="RefSeq" id="WP_008839832.1">
    <property type="nucleotide sequence ID" value="NZ_AHAM01000280.1"/>
</dbReference>
<dbReference type="PATRIC" id="fig|1107882.3.peg.6056"/>
<feature type="transmembrane region" description="Helical" evidence="2">
    <location>
        <begin position="359"/>
        <end position="378"/>
    </location>
</feature>
<feature type="transmembrane region" description="Helical" evidence="2">
    <location>
        <begin position="87"/>
        <end position="104"/>
    </location>
</feature>
<dbReference type="AlphaFoldDB" id="H0I1C5"/>
<keyword evidence="2" id="KW-0472">Membrane</keyword>
<organism evidence="3 4">
    <name type="scientific">Mesorhizobium alhagi CCNWXJ12-2</name>
    <dbReference type="NCBI Taxonomy" id="1107882"/>
    <lineage>
        <taxon>Bacteria</taxon>
        <taxon>Pseudomonadati</taxon>
        <taxon>Pseudomonadota</taxon>
        <taxon>Alphaproteobacteria</taxon>
        <taxon>Hyphomicrobiales</taxon>
        <taxon>Phyllobacteriaceae</taxon>
        <taxon>Allomesorhizobium</taxon>
    </lineage>
</organism>
<dbReference type="InterPro" id="IPR010266">
    <property type="entry name" value="NnrS"/>
</dbReference>
<evidence type="ECO:0000256" key="2">
    <source>
        <dbReference type="SAM" id="Phobius"/>
    </source>
</evidence>
<gene>
    <name evidence="3" type="ORF">MAXJ12_31312</name>
</gene>
<feature type="transmembrane region" description="Helical" evidence="2">
    <location>
        <begin position="138"/>
        <end position="157"/>
    </location>
</feature>
<keyword evidence="2" id="KW-0812">Transmembrane</keyword>
<accession>H0I1C5</accession>
<dbReference type="EMBL" id="AHAM01000280">
    <property type="protein sequence ID" value="EHK53191.1"/>
    <property type="molecule type" value="Genomic_DNA"/>
</dbReference>
<feature type="transmembrane region" description="Helical" evidence="2">
    <location>
        <begin position="293"/>
        <end position="317"/>
    </location>
</feature>
<dbReference type="Proteomes" id="UP000003250">
    <property type="component" value="Unassembled WGS sequence"/>
</dbReference>
<feature type="transmembrane region" description="Helical" evidence="2">
    <location>
        <begin position="384"/>
        <end position="405"/>
    </location>
</feature>
<feature type="transmembrane region" description="Helical" evidence="2">
    <location>
        <begin position="329"/>
        <end position="347"/>
    </location>
</feature>
<protein>
    <submittedName>
        <fullName evidence="3">NnrS family protein</fullName>
    </submittedName>
</protein>
<name>H0I1C5_9HYPH</name>
<feature type="transmembrane region" description="Helical" evidence="2">
    <location>
        <begin position="264"/>
        <end position="281"/>
    </location>
</feature>
<feature type="transmembrane region" description="Helical" evidence="2">
    <location>
        <begin position="240"/>
        <end position="258"/>
    </location>
</feature>
<evidence type="ECO:0000256" key="1">
    <source>
        <dbReference type="SAM" id="MobiDB-lite"/>
    </source>
</evidence>
<evidence type="ECO:0000313" key="4">
    <source>
        <dbReference type="Proteomes" id="UP000003250"/>
    </source>
</evidence>
<feature type="transmembrane region" description="Helical" evidence="2">
    <location>
        <begin position="197"/>
        <end position="219"/>
    </location>
</feature>
<dbReference type="Pfam" id="PF05940">
    <property type="entry name" value="NnrS"/>
    <property type="match status" value="1"/>
</dbReference>
<feature type="transmembrane region" description="Helical" evidence="2">
    <location>
        <begin position="111"/>
        <end position="132"/>
    </location>
</feature>
<reference evidence="3 4" key="1">
    <citation type="journal article" date="2012" name="J. Bacteriol.">
        <title>Draft Genome Sequence of Mesorhizobium alhagi CCNWXJ12-2T, a Novel Salt-Resistant Species Isolated from the Desert of Northwestern China.</title>
        <authorList>
            <person name="Zhou M."/>
            <person name="Chen W."/>
            <person name="Chen H."/>
            <person name="Wei G."/>
        </authorList>
    </citation>
    <scope>NUCLEOTIDE SEQUENCE [LARGE SCALE GENOMIC DNA]</scope>
    <source>
        <strain evidence="3 4">CCNWXJ12-2</strain>
    </source>
</reference>
<proteinExistence type="predicted"/>
<sequence>MTTVREEGATTTDRSNPRARVKAGDTAIDRRGRKRTGPAILSYGFRPFFLGAAIYAAAAVPIWLWMYSSGAAAGGVFSGSSWHAHEMIFGYLGAVIAGFVLTAVPNWTGRLPLSGLPLALLFLSWLVGRVAVSAVGDPLLAFLIDLAFPVAIAGSVWREVIAGKNWRNLPVAGLLTLFALANLLHHAENLWPILDGIGLRLALGVAATMIALIGGRITPSFTRNWLAKRKSVHLPASFGPIDRVALAATALGVAGWMFFPYHPASGILLALAGLLLIGRLSRWRGLLTWREPIVFILHLGYLWLAASLMLLGCSILAPDTMAQSSALHALTAGAIATMTLAVMTRASRGHTGRVIEADPATIAIYVVVSIGALLRVLAPLLPGFYMELLTAGGTLWSSAFALFAVRYGPMLIRPPD</sequence>
<keyword evidence="4" id="KW-1185">Reference proteome</keyword>